<accession>A0ABQ5A3I5</accession>
<dbReference type="Pfam" id="PF07727">
    <property type="entry name" value="RVT_2"/>
    <property type="match status" value="1"/>
</dbReference>
<feature type="compositionally biased region" description="Basic and acidic residues" evidence="1">
    <location>
        <begin position="85"/>
        <end position="98"/>
    </location>
</feature>
<reference evidence="3" key="1">
    <citation type="journal article" date="2022" name="Int. J. Mol. Sci.">
        <title>Draft Genome of Tanacetum Coccineum: Genomic Comparison of Closely Related Tanacetum-Family Plants.</title>
        <authorList>
            <person name="Yamashiro T."/>
            <person name="Shiraishi A."/>
            <person name="Nakayama K."/>
            <person name="Satake H."/>
        </authorList>
    </citation>
    <scope>NUCLEOTIDE SEQUENCE</scope>
</reference>
<organism evidence="3 4">
    <name type="scientific">Tanacetum coccineum</name>
    <dbReference type="NCBI Taxonomy" id="301880"/>
    <lineage>
        <taxon>Eukaryota</taxon>
        <taxon>Viridiplantae</taxon>
        <taxon>Streptophyta</taxon>
        <taxon>Embryophyta</taxon>
        <taxon>Tracheophyta</taxon>
        <taxon>Spermatophyta</taxon>
        <taxon>Magnoliopsida</taxon>
        <taxon>eudicotyledons</taxon>
        <taxon>Gunneridae</taxon>
        <taxon>Pentapetalae</taxon>
        <taxon>asterids</taxon>
        <taxon>campanulids</taxon>
        <taxon>Asterales</taxon>
        <taxon>Asteraceae</taxon>
        <taxon>Asteroideae</taxon>
        <taxon>Anthemideae</taxon>
        <taxon>Anthemidinae</taxon>
        <taxon>Tanacetum</taxon>
    </lineage>
</organism>
<evidence type="ECO:0000313" key="3">
    <source>
        <dbReference type="EMBL" id="GJS97159.1"/>
    </source>
</evidence>
<evidence type="ECO:0000259" key="2">
    <source>
        <dbReference type="Pfam" id="PF07727"/>
    </source>
</evidence>
<evidence type="ECO:0000313" key="4">
    <source>
        <dbReference type="Proteomes" id="UP001151760"/>
    </source>
</evidence>
<feature type="compositionally biased region" description="Polar residues" evidence="1">
    <location>
        <begin position="71"/>
        <end position="80"/>
    </location>
</feature>
<name>A0ABQ5A3I5_9ASTR</name>
<gene>
    <name evidence="3" type="ORF">Tco_0804127</name>
</gene>
<proteinExistence type="predicted"/>
<keyword evidence="4" id="KW-1185">Reference proteome</keyword>
<feature type="compositionally biased region" description="Acidic residues" evidence="1">
    <location>
        <begin position="560"/>
        <end position="591"/>
    </location>
</feature>
<comment type="caution">
    <text evidence="3">The sequence shown here is derived from an EMBL/GenBank/DDBJ whole genome shotgun (WGS) entry which is preliminary data.</text>
</comment>
<dbReference type="InterPro" id="IPR013103">
    <property type="entry name" value="RVT_2"/>
</dbReference>
<feature type="region of interest" description="Disordered" evidence="1">
    <location>
        <begin position="530"/>
        <end position="606"/>
    </location>
</feature>
<evidence type="ECO:0000256" key="1">
    <source>
        <dbReference type="SAM" id="MobiDB-lite"/>
    </source>
</evidence>
<dbReference type="EMBL" id="BQNB010011940">
    <property type="protein sequence ID" value="GJS97159.1"/>
    <property type="molecule type" value="Genomic_DNA"/>
</dbReference>
<dbReference type="Proteomes" id="UP001151760">
    <property type="component" value="Unassembled WGS sequence"/>
</dbReference>
<reference evidence="3" key="2">
    <citation type="submission" date="2022-01" db="EMBL/GenBank/DDBJ databases">
        <authorList>
            <person name="Yamashiro T."/>
            <person name="Shiraishi A."/>
            <person name="Satake H."/>
            <person name="Nakayama K."/>
        </authorList>
    </citation>
    <scope>NUCLEOTIDE SEQUENCE</scope>
</reference>
<feature type="region of interest" description="Disordered" evidence="1">
    <location>
        <begin position="461"/>
        <end position="481"/>
    </location>
</feature>
<feature type="region of interest" description="Disordered" evidence="1">
    <location>
        <begin position="71"/>
        <end position="113"/>
    </location>
</feature>
<feature type="compositionally biased region" description="Basic residues" evidence="1">
    <location>
        <begin position="471"/>
        <end position="480"/>
    </location>
</feature>
<feature type="domain" description="Reverse transcriptase Ty1/copia-type" evidence="2">
    <location>
        <begin position="157"/>
        <end position="212"/>
    </location>
</feature>
<sequence>MTLATSSLGLIPNTIPQQPCIPPPRDDWDCLFQPMFDEYFNPPAIVVSPVPVADAPRVVNLADLLMSTSINQNAPSTKSPKTPHFHNDPLHESLHEDSTSQGSSSNVRPIHTPFESLEPKNFKQAMTKPSWIDAMQEEIHEFKRLQLLELVPCPDKDNPSHVYKLKKALYSLKQVPRAWYDMLSSFLISQHFSKGAVDPILFTRKAGNDLLLEQVENGIVELYFVRTEYQLADIFTKPFPRERFNFLIEKLESCLPLLLNKPNLILNLSPRRKGLRLENATEDSILERNRENLHFKLSWMLLLSLRAIQHFSPLQMFQKFTCTNSGILSTSMILPTGSEWTKRRDSTSIWKSSETSFRSALEFMVKTLMNFPLMKLLCLSTKNLVILGKSSQSQMLLLIKCINLGELLLLSLTKVYLERHPVLTSFVFLELKSFEIDNRGVIPPKKAHNFKKHASPKLTTVSISPEEPTRKSKRVKRPTKKSTNALTVGVVIRDTPLMSLSKKKEKMTFEGLSQDSSKWSGIVTSAAKIKPSVTNEGNGAKPWVPDVTEEESNERSDFEHETDENETGSESDQEENEEEVEDDEEENDDEFVSTPSNSTDDEDETDFDDDVVVRLNEPVNNDEGFIQKEGADAEMINKTEVPVTSSSYSSDLASKFLKFLDIRHTDAEIVSPMDVHVHHEVPINQTPTLLTVPVLVITESSPVFTTVTPQSLPSFSPPPPQSTPTPPPIIEATNPLSTLPNFAFVFQFNNRVSALEKEVAVLKKDDLLNTQVTALVDEHLDSRLGATRDKFMSYLSASITARIIKQVKIQLP</sequence>
<protein>
    <submittedName>
        <fullName evidence="3">Retrovirus-related pol polyprotein from transposon TNT 1-94</fullName>
    </submittedName>
</protein>